<dbReference type="AlphaFoldDB" id="A0A7D9H1H0"/>
<dbReference type="PANTHER" id="PTHR43888">
    <property type="entry name" value="DNAJ-LIKE-2, ISOFORM A-RELATED"/>
    <property type="match status" value="1"/>
</dbReference>
<dbReference type="InterPro" id="IPR001305">
    <property type="entry name" value="HSP_DnaJ_Cys-rich_dom"/>
</dbReference>
<dbReference type="GO" id="GO:0006457">
    <property type="term" value="P:protein folding"/>
    <property type="evidence" value="ECO:0007669"/>
    <property type="project" value="InterPro"/>
</dbReference>
<keyword evidence="5" id="KW-0143">Chaperone</keyword>
<evidence type="ECO:0000256" key="3">
    <source>
        <dbReference type="ARBA" id="ARBA00022771"/>
    </source>
</evidence>
<evidence type="ECO:0000256" key="4">
    <source>
        <dbReference type="ARBA" id="ARBA00022833"/>
    </source>
</evidence>
<organism evidence="10 11">
    <name type="scientific">Dekkera bruxellensis</name>
    <name type="common">Brettanomyces custersii</name>
    <dbReference type="NCBI Taxonomy" id="5007"/>
    <lineage>
        <taxon>Eukaryota</taxon>
        <taxon>Fungi</taxon>
        <taxon>Dikarya</taxon>
        <taxon>Ascomycota</taxon>
        <taxon>Saccharomycotina</taxon>
        <taxon>Pichiomycetes</taxon>
        <taxon>Pichiales</taxon>
        <taxon>Pichiaceae</taxon>
        <taxon>Brettanomyces</taxon>
    </lineage>
</organism>
<dbReference type="Gene3D" id="2.10.230.10">
    <property type="entry name" value="Heat shock protein DnaJ, cysteine-rich domain"/>
    <property type="match status" value="1"/>
</dbReference>
<dbReference type="InterPro" id="IPR002939">
    <property type="entry name" value="DnaJ_C"/>
</dbReference>
<evidence type="ECO:0000313" key="10">
    <source>
        <dbReference type="EMBL" id="VUG17449.1"/>
    </source>
</evidence>
<dbReference type="SMART" id="SM00271">
    <property type="entry name" value="DnaJ"/>
    <property type="match status" value="1"/>
</dbReference>
<feature type="domain" description="J" evidence="7">
    <location>
        <begin position="6"/>
        <end position="77"/>
    </location>
</feature>
<dbReference type="PROSITE" id="PS00636">
    <property type="entry name" value="DNAJ_1"/>
    <property type="match status" value="1"/>
</dbReference>
<evidence type="ECO:0000313" key="9">
    <source>
        <dbReference type="EMBL" id="KAF6014544.1"/>
    </source>
</evidence>
<keyword evidence="4 6" id="KW-0862">Zinc</keyword>
<dbReference type="PROSITE" id="PS51188">
    <property type="entry name" value="ZF_CR"/>
    <property type="match status" value="1"/>
</dbReference>
<evidence type="ECO:0000313" key="12">
    <source>
        <dbReference type="Proteomes" id="UP000568158"/>
    </source>
</evidence>
<dbReference type="GO" id="GO:0030544">
    <property type="term" value="F:Hsp70 protein binding"/>
    <property type="evidence" value="ECO:0007669"/>
    <property type="project" value="InterPro"/>
</dbReference>
<evidence type="ECO:0000256" key="6">
    <source>
        <dbReference type="PROSITE-ProRule" id="PRU00546"/>
    </source>
</evidence>
<accession>A0A7D9H1H0</accession>
<dbReference type="Pfam" id="PF01556">
    <property type="entry name" value="DnaJ_C"/>
    <property type="match status" value="2"/>
</dbReference>
<dbReference type="InterPro" id="IPR036410">
    <property type="entry name" value="HSP_DnaJ_Cys-rich_dom_sf"/>
</dbReference>
<dbReference type="CDD" id="cd10747">
    <property type="entry name" value="DnaJ_C"/>
    <property type="match status" value="1"/>
</dbReference>
<feature type="zinc finger region" description="CR-type" evidence="6">
    <location>
        <begin position="180"/>
        <end position="261"/>
    </location>
</feature>
<evidence type="ECO:0000256" key="1">
    <source>
        <dbReference type="ARBA" id="ARBA00022723"/>
    </source>
</evidence>
<dbReference type="SUPFAM" id="SSF49493">
    <property type="entry name" value="HSP40/DnaJ peptide-binding domain"/>
    <property type="match status" value="2"/>
</dbReference>
<proteinExistence type="predicted"/>
<dbReference type="Pfam" id="PF00684">
    <property type="entry name" value="DnaJ_CXXCXGXG"/>
    <property type="match status" value="1"/>
</dbReference>
<dbReference type="EMBL" id="JABCYN010000014">
    <property type="protein sequence ID" value="KAF6014544.1"/>
    <property type="molecule type" value="Genomic_DNA"/>
</dbReference>
<dbReference type="Proteomes" id="UP000568158">
    <property type="component" value="Unassembled WGS sequence"/>
</dbReference>
<name>A0A7D9H1H0_DEKBR</name>
<dbReference type="InterPro" id="IPR001623">
    <property type="entry name" value="DnaJ_domain"/>
</dbReference>
<dbReference type="InterPro" id="IPR036869">
    <property type="entry name" value="J_dom_sf"/>
</dbReference>
<dbReference type="EMBL" id="CABFWN010000002">
    <property type="protein sequence ID" value="VUG17449.1"/>
    <property type="molecule type" value="Genomic_DNA"/>
</dbReference>
<keyword evidence="2" id="KW-0677">Repeat</keyword>
<feature type="domain" description="CR-type" evidence="8">
    <location>
        <begin position="180"/>
        <end position="261"/>
    </location>
</feature>
<dbReference type="CDD" id="cd06257">
    <property type="entry name" value="DnaJ"/>
    <property type="match status" value="1"/>
</dbReference>
<dbReference type="PROSITE" id="PS50076">
    <property type="entry name" value="DNAJ_2"/>
    <property type="match status" value="1"/>
</dbReference>
<dbReference type="InterPro" id="IPR018253">
    <property type="entry name" value="DnaJ_domain_CS"/>
</dbReference>
<dbReference type="CDD" id="cd10719">
    <property type="entry name" value="DnaJ_zf"/>
    <property type="match status" value="1"/>
</dbReference>
<keyword evidence="11" id="KW-1185">Reference proteome</keyword>
<dbReference type="Proteomes" id="UP000478008">
    <property type="component" value="Unassembled WGS sequence"/>
</dbReference>
<dbReference type="GO" id="GO:0051082">
    <property type="term" value="F:unfolded protein binding"/>
    <property type="evidence" value="ECO:0007669"/>
    <property type="project" value="InterPro"/>
</dbReference>
<dbReference type="GO" id="GO:0008270">
    <property type="term" value="F:zinc ion binding"/>
    <property type="evidence" value="ECO:0007669"/>
    <property type="project" value="UniProtKB-KW"/>
</dbReference>
<dbReference type="InterPro" id="IPR044713">
    <property type="entry name" value="DNJA1/2-like"/>
</dbReference>
<dbReference type="InterPro" id="IPR008971">
    <property type="entry name" value="HSP40/DnaJ_pept-bd"/>
</dbReference>
<evidence type="ECO:0000256" key="5">
    <source>
        <dbReference type="ARBA" id="ARBA00023186"/>
    </source>
</evidence>
<reference evidence="9 12" key="2">
    <citation type="journal article" date="2020" name="Appl. Microbiol. Biotechnol.">
        <title>Targeted gene deletion in Brettanomyces bruxellensis with an expression-free CRISPR-Cas9 system.</title>
        <authorList>
            <person name="Varela C."/>
            <person name="Bartel C."/>
            <person name="Onetto C."/>
            <person name="Borneman A."/>
        </authorList>
    </citation>
    <scope>NUCLEOTIDE SEQUENCE [LARGE SCALE GENOMIC DNA]</scope>
    <source>
        <strain evidence="9 12">AWRI1613</strain>
    </source>
</reference>
<dbReference type="SUPFAM" id="SSF46565">
    <property type="entry name" value="Chaperone J-domain"/>
    <property type="match status" value="1"/>
</dbReference>
<dbReference type="FunFam" id="2.10.230.10:FF:000001">
    <property type="entry name" value="DnaJ subfamily A member 2"/>
    <property type="match status" value="1"/>
</dbReference>
<dbReference type="PRINTS" id="PR00625">
    <property type="entry name" value="JDOMAIN"/>
</dbReference>
<evidence type="ECO:0000259" key="8">
    <source>
        <dbReference type="PROSITE" id="PS51188"/>
    </source>
</evidence>
<dbReference type="SUPFAM" id="SSF57938">
    <property type="entry name" value="DnaJ/Hsp40 cysteine-rich domain"/>
    <property type="match status" value="1"/>
</dbReference>
<evidence type="ECO:0000313" key="11">
    <source>
        <dbReference type="Proteomes" id="UP000478008"/>
    </source>
</evidence>
<evidence type="ECO:0000259" key="7">
    <source>
        <dbReference type="PROSITE" id="PS50076"/>
    </source>
</evidence>
<sequence>MVKETKFYDLLQIPPNADPHQIKKAYRACALKYHPDKVRNVNDETTRRKRTELFQEMTRAYEVLSDDQKRAIYDRYGEEAVNQGVVAQENGNSQGMASPAESLFSNFFGGSSEMHGGGRSFFDDAFNAFQSFDRDFDSPFGSAKFGNFGQNFFSHNHNSPEKGRDIYHTIYCTLMDFYNGKKIKLSLLRKVQCSKCHGTGGLRRVTCSRCNGAGIQVVERRMGGVYQRSSSTCQQCGGSGEYIPEDSICPECEGRRLVDKKVILEVTVPRGCGPGYQIVFAKGADEGINIIPGDVIVTLKERKKAHKNNYRMAGVKDNDEMDLNEKFARSNDDLLTTVKVPLRTAICGGDISLKHLDGSVLHIYVDRGDLQHFSNIRVVKNRGMPISTNEPGTSSEVIGYGDLYVKFEVELPKPEDLTKEQYTALSMILAPKGQQHDDVEMLPNRETEGISEKGNKCNGNDMIYSSPVDSKRIKALDIDFPEV</sequence>
<keyword evidence="3 6" id="KW-0863">Zinc-finger</keyword>
<dbReference type="Gene3D" id="1.10.287.110">
    <property type="entry name" value="DnaJ domain"/>
    <property type="match status" value="1"/>
</dbReference>
<keyword evidence="1 6" id="KW-0479">Metal-binding</keyword>
<gene>
    <name evidence="10" type="ORF">DEBR0S2_07448G</name>
    <name evidence="9" type="ORF">HII12_001368</name>
</gene>
<protein>
    <submittedName>
        <fullName evidence="10">DEBR0S2_07448g1_1</fullName>
    </submittedName>
</protein>
<evidence type="ECO:0000256" key="2">
    <source>
        <dbReference type="ARBA" id="ARBA00022737"/>
    </source>
</evidence>
<reference evidence="10 11" key="1">
    <citation type="submission" date="2019-07" db="EMBL/GenBank/DDBJ databases">
        <authorList>
            <person name="Friedrich A."/>
            <person name="Schacherer J."/>
        </authorList>
    </citation>
    <scope>NUCLEOTIDE SEQUENCE [LARGE SCALE GENOMIC DNA]</scope>
</reference>
<dbReference type="Gene3D" id="2.60.260.20">
    <property type="entry name" value="Urease metallochaperone UreE, N-terminal domain"/>
    <property type="match status" value="2"/>
</dbReference>
<dbReference type="Pfam" id="PF00226">
    <property type="entry name" value="DnaJ"/>
    <property type="match status" value="1"/>
</dbReference>